<dbReference type="Proteomes" id="UP001152651">
    <property type="component" value="Unassembled WGS sequence"/>
</dbReference>
<dbReference type="EMBL" id="CALSBS010000036">
    <property type="protein sequence ID" value="CAH6662120.1"/>
    <property type="molecule type" value="Genomic_DNA"/>
</dbReference>
<protein>
    <submittedName>
        <fullName evidence="2">Helix-turn-helix domain-containing protein</fullName>
    </submittedName>
</protein>
<evidence type="ECO:0000313" key="2">
    <source>
        <dbReference type="EMBL" id="CAH6662120.1"/>
    </source>
</evidence>
<dbReference type="SUPFAM" id="SSF47413">
    <property type="entry name" value="lambda repressor-like DNA-binding domains"/>
    <property type="match status" value="1"/>
</dbReference>
<proteinExistence type="predicted"/>
<dbReference type="PANTHER" id="PTHR40455">
    <property type="entry name" value="ANTITOXIN HIGA"/>
    <property type="match status" value="1"/>
</dbReference>
<dbReference type="Pfam" id="PF01381">
    <property type="entry name" value="HTH_3"/>
    <property type="match status" value="1"/>
</dbReference>
<dbReference type="InterPro" id="IPR039060">
    <property type="entry name" value="Antitox_HigA"/>
</dbReference>
<keyword evidence="3" id="KW-1185">Reference proteome</keyword>
<organism evidence="2 3">
    <name type="scientific">Pseudocitrobacter vendiensis</name>
    <dbReference type="NCBI Taxonomy" id="2488306"/>
    <lineage>
        <taxon>Bacteria</taxon>
        <taxon>Pseudomonadati</taxon>
        <taxon>Pseudomonadota</taxon>
        <taxon>Gammaproteobacteria</taxon>
        <taxon>Enterobacterales</taxon>
        <taxon>Enterobacteriaceae</taxon>
        <taxon>Pseudocitrobacter</taxon>
    </lineage>
</organism>
<dbReference type="InterPro" id="IPR001387">
    <property type="entry name" value="Cro/C1-type_HTH"/>
</dbReference>
<dbReference type="SMART" id="SM00530">
    <property type="entry name" value="HTH_XRE"/>
    <property type="match status" value="1"/>
</dbReference>
<dbReference type="CDD" id="cd00093">
    <property type="entry name" value="HTH_XRE"/>
    <property type="match status" value="1"/>
</dbReference>
<dbReference type="Gene3D" id="1.10.260.40">
    <property type="entry name" value="lambda repressor-like DNA-binding domains"/>
    <property type="match status" value="1"/>
</dbReference>
<name>A0ABN8TKN5_9ENTR</name>
<feature type="domain" description="HTH cro/C1-type" evidence="1">
    <location>
        <begin position="95"/>
        <end position="148"/>
    </location>
</feature>
<accession>A0ABN8TKN5</accession>
<evidence type="ECO:0000313" key="3">
    <source>
        <dbReference type="Proteomes" id="UP001152651"/>
    </source>
</evidence>
<sequence length="150" mass="16979">MKMRHTQVLNNGHAEELVNAFMLALQSIPLMGKTSNEREYLKALELIEFLVDRDQIDNPLFELLSSKIHQYEQHAPEFSHLNNVLDDTPGGVAMLRTLMDQNGLKPADLANELGSKSNISNILNGRRSLTVRHIKALSERFNLPAETFID</sequence>
<reference evidence="2" key="1">
    <citation type="submission" date="2022-05" db="EMBL/GenBank/DDBJ databases">
        <authorList>
            <person name="Blom J."/>
        </authorList>
    </citation>
    <scope>NUCLEOTIDE SEQUENCE</scope>
    <source>
        <strain evidence="2">Type strain: CPO20170097</strain>
    </source>
</reference>
<dbReference type="PROSITE" id="PS50943">
    <property type="entry name" value="HTH_CROC1"/>
    <property type="match status" value="1"/>
</dbReference>
<evidence type="ECO:0000259" key="1">
    <source>
        <dbReference type="PROSITE" id="PS50943"/>
    </source>
</evidence>
<dbReference type="InterPro" id="IPR010982">
    <property type="entry name" value="Lambda_DNA-bd_dom_sf"/>
</dbReference>
<gene>
    <name evidence="2" type="ORF">FBBNIHIM_23735</name>
</gene>
<dbReference type="PANTHER" id="PTHR40455:SF1">
    <property type="entry name" value="ANTITOXIN HIGA"/>
    <property type="match status" value="1"/>
</dbReference>
<comment type="caution">
    <text evidence="2">The sequence shown here is derived from an EMBL/GenBank/DDBJ whole genome shotgun (WGS) entry which is preliminary data.</text>
</comment>